<dbReference type="PANTHER" id="PTHR32089">
    <property type="entry name" value="METHYL-ACCEPTING CHEMOTAXIS PROTEIN MCPB"/>
    <property type="match status" value="1"/>
</dbReference>
<feature type="domain" description="Methyl-accepting transducer" evidence="11">
    <location>
        <begin position="475"/>
        <end position="711"/>
    </location>
</feature>
<keyword evidence="6 8" id="KW-0807">Transducer</keyword>
<keyword evidence="14" id="KW-1185">Reference proteome</keyword>
<dbReference type="Proteomes" id="UP000580856">
    <property type="component" value="Unassembled WGS sequence"/>
</dbReference>
<dbReference type="InterPro" id="IPR033480">
    <property type="entry name" value="sCache_2"/>
</dbReference>
<evidence type="ECO:0000259" key="12">
    <source>
        <dbReference type="PROSITE" id="PS50885"/>
    </source>
</evidence>
<dbReference type="GO" id="GO:0006935">
    <property type="term" value="P:chemotaxis"/>
    <property type="evidence" value="ECO:0007669"/>
    <property type="project" value="UniProtKB-ARBA"/>
</dbReference>
<evidence type="ECO:0000256" key="10">
    <source>
        <dbReference type="SAM" id="Phobius"/>
    </source>
</evidence>
<dbReference type="Pfam" id="PF00672">
    <property type="entry name" value="HAMP"/>
    <property type="match status" value="1"/>
</dbReference>
<dbReference type="InterPro" id="IPR003660">
    <property type="entry name" value="HAMP_dom"/>
</dbReference>
<dbReference type="AlphaFoldDB" id="A0A846QN92"/>
<evidence type="ECO:0000256" key="8">
    <source>
        <dbReference type="PROSITE-ProRule" id="PRU00284"/>
    </source>
</evidence>
<protein>
    <submittedName>
        <fullName evidence="13">Methyl-accepting chemotaxis protein</fullName>
    </submittedName>
</protein>
<dbReference type="Gene3D" id="6.10.340.10">
    <property type="match status" value="1"/>
</dbReference>
<keyword evidence="5 10" id="KW-0472">Membrane</keyword>
<feature type="transmembrane region" description="Helical" evidence="10">
    <location>
        <begin position="7"/>
        <end position="28"/>
    </location>
</feature>
<evidence type="ECO:0000256" key="7">
    <source>
        <dbReference type="ARBA" id="ARBA00029447"/>
    </source>
</evidence>
<evidence type="ECO:0000256" key="2">
    <source>
        <dbReference type="ARBA" id="ARBA00022475"/>
    </source>
</evidence>
<comment type="similarity">
    <text evidence="7">Belongs to the methyl-accepting chemotaxis (MCP) protein family.</text>
</comment>
<keyword evidence="3 10" id="KW-0812">Transmembrane</keyword>
<dbReference type="RefSeq" id="WP_167940764.1">
    <property type="nucleotide sequence ID" value="NZ_JAATJA010000001.1"/>
</dbReference>
<keyword evidence="9" id="KW-0175">Coiled coil</keyword>
<feature type="transmembrane region" description="Helical" evidence="10">
    <location>
        <begin position="354"/>
        <end position="373"/>
    </location>
</feature>
<dbReference type="Gene3D" id="3.30.450.20">
    <property type="entry name" value="PAS domain"/>
    <property type="match status" value="2"/>
</dbReference>
<dbReference type="GO" id="GO:0005886">
    <property type="term" value="C:plasma membrane"/>
    <property type="evidence" value="ECO:0007669"/>
    <property type="project" value="UniProtKB-SubCell"/>
</dbReference>
<evidence type="ECO:0000256" key="5">
    <source>
        <dbReference type="ARBA" id="ARBA00023136"/>
    </source>
</evidence>
<comment type="subcellular location">
    <subcellularLocation>
        <location evidence="1">Cell membrane</location>
        <topology evidence="1">Multi-pass membrane protein</topology>
    </subcellularLocation>
</comment>
<gene>
    <name evidence="13" type="ORF">GGQ74_001373</name>
</gene>
<dbReference type="PROSITE" id="PS50111">
    <property type="entry name" value="CHEMOTAXIS_TRANSDUC_2"/>
    <property type="match status" value="1"/>
</dbReference>
<evidence type="ECO:0000256" key="9">
    <source>
        <dbReference type="SAM" id="Coils"/>
    </source>
</evidence>
<dbReference type="SUPFAM" id="SSF58104">
    <property type="entry name" value="Methyl-accepting chemotaxis protein (MCP) signaling domain"/>
    <property type="match status" value="1"/>
</dbReference>
<dbReference type="SMART" id="SM01049">
    <property type="entry name" value="Cache_2"/>
    <property type="match status" value="2"/>
</dbReference>
<dbReference type="FunFam" id="1.10.287.950:FF:000001">
    <property type="entry name" value="Methyl-accepting chemotaxis sensory transducer"/>
    <property type="match status" value="1"/>
</dbReference>
<dbReference type="Gene3D" id="1.10.287.950">
    <property type="entry name" value="Methyl-accepting chemotaxis protein"/>
    <property type="match status" value="1"/>
</dbReference>
<evidence type="ECO:0000313" key="13">
    <source>
        <dbReference type="EMBL" id="NJB67733.1"/>
    </source>
</evidence>
<evidence type="ECO:0000259" key="11">
    <source>
        <dbReference type="PROSITE" id="PS50111"/>
    </source>
</evidence>
<keyword evidence="4 10" id="KW-1133">Transmembrane helix</keyword>
<dbReference type="GO" id="GO:0007165">
    <property type="term" value="P:signal transduction"/>
    <property type="evidence" value="ECO:0007669"/>
    <property type="project" value="UniProtKB-KW"/>
</dbReference>
<dbReference type="SMART" id="SM00283">
    <property type="entry name" value="MA"/>
    <property type="match status" value="1"/>
</dbReference>
<dbReference type="Pfam" id="PF00015">
    <property type="entry name" value="MCPsignal"/>
    <property type="match status" value="1"/>
</dbReference>
<keyword evidence="2" id="KW-1003">Cell membrane</keyword>
<feature type="domain" description="HAMP" evidence="12">
    <location>
        <begin position="375"/>
        <end position="427"/>
    </location>
</feature>
<evidence type="ECO:0000256" key="1">
    <source>
        <dbReference type="ARBA" id="ARBA00004651"/>
    </source>
</evidence>
<dbReference type="CDD" id="cd06225">
    <property type="entry name" value="HAMP"/>
    <property type="match status" value="1"/>
</dbReference>
<comment type="caution">
    <text evidence="13">The sequence shown here is derived from an EMBL/GenBank/DDBJ whole genome shotgun (WGS) entry which is preliminary data.</text>
</comment>
<name>A0A846QN92_9BACT</name>
<organism evidence="13 14">
    <name type="scientific">Desulfobaculum xiamenense</name>
    <dbReference type="NCBI Taxonomy" id="995050"/>
    <lineage>
        <taxon>Bacteria</taxon>
        <taxon>Pseudomonadati</taxon>
        <taxon>Thermodesulfobacteriota</taxon>
        <taxon>Desulfovibrionia</taxon>
        <taxon>Desulfovibrionales</taxon>
        <taxon>Desulfovibrionaceae</taxon>
        <taxon>Desulfobaculum</taxon>
    </lineage>
</organism>
<dbReference type="InterPro" id="IPR004010">
    <property type="entry name" value="Double_Cache_2"/>
</dbReference>
<dbReference type="CDD" id="cd11386">
    <property type="entry name" value="MCP_signal"/>
    <property type="match status" value="1"/>
</dbReference>
<sequence length="750" mass="82645">MRKSIVVQMIIAVAAALVIEGLFFYTYLTLDIHRLSRERANVTRKNVYQMEQYSLQDVVQLAYTTVNRFHDQSMDIEGLKRDKARELRKIVDTAHSLLTEEYHANKNSLPRAELLERLKAHIVRMRYDDGNYLWITDTDSHMIAHPISPQLNGKDMSTATDPKGKRLFAEMSKVAKASGEGTVDYMWAKPGETEAKVKVSYVKLVPELGWIVGTGAWVEDLTEDLKRQALEQVKRMRLADNNYFWINNLEPRMIMHPEKPELDGKKVDDIKDPTGKAIFVEFVNAVREDGEGFVDYQWPKPGQTGNFPKLSFVKLFRPWGWVIGMGVYMDEVEAQIVRERDDFDAAVSAMLNKASLFGVAFITFVMAAIVVLMRMRLKKPIDAVVDYSGNVARGDLDATMSGTFRGEVLRLKESIEAMVDSLKAKMREAELKSEEAEEEAGRARIAKQEADEARAKAETAKRDGMLEAARALESIVERVTTASEELSSQSEQIRVGTTTQKQRIGETATAMDQMNATVLEVARNAGNAADNADQTRRKAMEGRDIVTQAVSAITSVHKLASTLKKDMDTLGVQAEAIGQIMNVITDIADQTNLLALNAAIEAARAGDAGRGFAVVADEVRKLAEKTMTATKEVGDSIGAIQHSARTNAAHVDNAVETVEEATRLADSSGTALASIVSLSEGTADQVRNIATASEEQSAASEQINRVVDEINAIAGNIADGMDQATQALQELAQLAADLAGLIERIKDENS</sequence>
<dbReference type="InterPro" id="IPR004089">
    <property type="entry name" value="MCPsignal_dom"/>
</dbReference>
<accession>A0A846QN92</accession>
<dbReference type="PROSITE" id="PS50885">
    <property type="entry name" value="HAMP"/>
    <property type="match status" value="1"/>
</dbReference>
<dbReference type="EMBL" id="JAATJA010000001">
    <property type="protein sequence ID" value="NJB67733.1"/>
    <property type="molecule type" value="Genomic_DNA"/>
</dbReference>
<dbReference type="SMART" id="SM00304">
    <property type="entry name" value="HAMP"/>
    <property type="match status" value="3"/>
</dbReference>
<evidence type="ECO:0000256" key="6">
    <source>
        <dbReference type="ARBA" id="ARBA00023224"/>
    </source>
</evidence>
<dbReference type="PANTHER" id="PTHR32089:SF112">
    <property type="entry name" value="LYSOZYME-LIKE PROTEIN-RELATED"/>
    <property type="match status" value="1"/>
</dbReference>
<reference evidence="13 14" key="1">
    <citation type="submission" date="2020-03" db="EMBL/GenBank/DDBJ databases">
        <title>Genomic Encyclopedia of Type Strains, Phase IV (KMG-IV): sequencing the most valuable type-strain genomes for metagenomic binning, comparative biology and taxonomic classification.</title>
        <authorList>
            <person name="Goeker M."/>
        </authorList>
    </citation>
    <scope>NUCLEOTIDE SEQUENCE [LARGE SCALE GENOMIC DNA]</scope>
    <source>
        <strain evidence="13 14">DSM 24233</strain>
    </source>
</reference>
<evidence type="ECO:0000256" key="3">
    <source>
        <dbReference type="ARBA" id="ARBA00022692"/>
    </source>
</evidence>
<evidence type="ECO:0000313" key="14">
    <source>
        <dbReference type="Proteomes" id="UP000580856"/>
    </source>
</evidence>
<evidence type="ECO:0000256" key="4">
    <source>
        <dbReference type="ARBA" id="ARBA00022989"/>
    </source>
</evidence>
<proteinExistence type="inferred from homology"/>
<feature type="coiled-coil region" evidence="9">
    <location>
        <begin position="412"/>
        <end position="463"/>
    </location>
</feature>
<dbReference type="Pfam" id="PF08269">
    <property type="entry name" value="dCache_2"/>
    <property type="match status" value="1"/>
</dbReference>